<evidence type="ECO:0000256" key="1">
    <source>
        <dbReference type="SAM" id="MobiDB-lite"/>
    </source>
</evidence>
<protein>
    <submittedName>
        <fullName evidence="2">Myxococcus xanthus paralogous lipoprotein family TIGR02269</fullName>
    </submittedName>
</protein>
<dbReference type="Proteomes" id="UP000183760">
    <property type="component" value="Unassembled WGS sequence"/>
</dbReference>
<organism evidence="2 3">
    <name type="scientific">Myxococcus fulvus</name>
    <dbReference type="NCBI Taxonomy" id="33"/>
    <lineage>
        <taxon>Bacteria</taxon>
        <taxon>Pseudomonadati</taxon>
        <taxon>Myxococcota</taxon>
        <taxon>Myxococcia</taxon>
        <taxon>Myxococcales</taxon>
        <taxon>Cystobacterineae</taxon>
        <taxon>Myxococcaceae</taxon>
        <taxon>Myxococcus</taxon>
    </lineage>
</organism>
<gene>
    <name evidence="2" type="ORF">SAMN05443572_102861</name>
</gene>
<name>A0ABY1C3F6_MYXFU</name>
<dbReference type="EMBL" id="FOIB01000002">
    <property type="protein sequence ID" value="SET60571.1"/>
    <property type="molecule type" value="Genomic_DNA"/>
</dbReference>
<dbReference type="PROSITE" id="PS51257">
    <property type="entry name" value="PROKAR_LIPOPROTEIN"/>
    <property type="match status" value="1"/>
</dbReference>
<dbReference type="Pfam" id="PF09533">
    <property type="entry name" value="DUF2380"/>
    <property type="match status" value="1"/>
</dbReference>
<proteinExistence type="predicted"/>
<accession>A0ABY1C3F6</accession>
<dbReference type="NCBIfam" id="TIGR02269">
    <property type="entry name" value="TIGR02269 family lipoprotein"/>
    <property type="match status" value="1"/>
</dbReference>
<sequence>MTMRMPAHWLQIVLAVSWLGCSSAPRPLVQAAWDTAEVECDAPAEDQCVTVLCQEDVCGIYRCESLSAEIELARFPPSRPPAAAAAPGSGPRRNWGGAQRLPPGSIMTFPNWNGAPTQYIPPSHQLPRGRWEKHHIFPQSQDLAIWFERQGVKIHDYTMPIPLSVHRRIHDGTGRGGAWNDAWRDYMSARPFATPEEIFRHAGELIHRFELMGGPLQPYYSRPGA</sequence>
<dbReference type="InterPro" id="IPR011755">
    <property type="entry name" value="CHP02269_MYXXA"/>
</dbReference>
<comment type="caution">
    <text evidence="2">The sequence shown here is derived from an EMBL/GenBank/DDBJ whole genome shotgun (WGS) entry which is preliminary data.</text>
</comment>
<feature type="compositionally biased region" description="Low complexity" evidence="1">
    <location>
        <begin position="77"/>
        <end position="93"/>
    </location>
</feature>
<keyword evidence="2" id="KW-0449">Lipoprotein</keyword>
<evidence type="ECO:0000313" key="3">
    <source>
        <dbReference type="Proteomes" id="UP000183760"/>
    </source>
</evidence>
<keyword evidence="3" id="KW-1185">Reference proteome</keyword>
<evidence type="ECO:0000313" key="2">
    <source>
        <dbReference type="EMBL" id="SET60571.1"/>
    </source>
</evidence>
<feature type="region of interest" description="Disordered" evidence="1">
    <location>
        <begin position="77"/>
        <end position="100"/>
    </location>
</feature>
<reference evidence="2 3" key="1">
    <citation type="submission" date="2016-10" db="EMBL/GenBank/DDBJ databases">
        <authorList>
            <person name="Varghese N."/>
            <person name="Submissions S."/>
        </authorList>
    </citation>
    <scope>NUCLEOTIDE SEQUENCE [LARGE SCALE GENOMIC DNA]</scope>
    <source>
        <strain evidence="2 3">DSM 16525</strain>
    </source>
</reference>